<accession>A0A017TGG5</accession>
<dbReference type="RefSeq" id="WP_231511098.1">
    <property type="nucleotide sequence ID" value="NZ_ASRX01000006.1"/>
</dbReference>
<gene>
    <name evidence="2" type="ORF">CAP_6932</name>
</gene>
<dbReference type="eggNOG" id="COG0518">
    <property type="taxonomic scope" value="Bacteria"/>
</dbReference>
<organism evidence="2 3">
    <name type="scientific">Chondromyces apiculatus DSM 436</name>
    <dbReference type="NCBI Taxonomy" id="1192034"/>
    <lineage>
        <taxon>Bacteria</taxon>
        <taxon>Pseudomonadati</taxon>
        <taxon>Myxococcota</taxon>
        <taxon>Polyangia</taxon>
        <taxon>Polyangiales</taxon>
        <taxon>Polyangiaceae</taxon>
        <taxon>Chondromyces</taxon>
    </lineage>
</organism>
<name>A0A017TGG5_9BACT</name>
<keyword evidence="3" id="KW-1185">Reference proteome</keyword>
<dbReference type="SUPFAM" id="SSF52317">
    <property type="entry name" value="Class I glutamine amidotransferase-like"/>
    <property type="match status" value="1"/>
</dbReference>
<dbReference type="STRING" id="1192034.CAP_6932"/>
<protein>
    <recommendedName>
        <fullName evidence="4">Glutamine amidotransferase domain-containing protein</fullName>
    </recommendedName>
</protein>
<dbReference type="EMBL" id="ASRX01000006">
    <property type="protein sequence ID" value="EYF07910.1"/>
    <property type="molecule type" value="Genomic_DNA"/>
</dbReference>
<dbReference type="Proteomes" id="UP000019678">
    <property type="component" value="Unassembled WGS sequence"/>
</dbReference>
<reference evidence="2 3" key="1">
    <citation type="submission" date="2013-05" db="EMBL/GenBank/DDBJ databases">
        <title>Genome assembly of Chondromyces apiculatus DSM 436.</title>
        <authorList>
            <person name="Sharma G."/>
            <person name="Khatri I."/>
            <person name="Kaur C."/>
            <person name="Mayilraj S."/>
            <person name="Subramanian S."/>
        </authorList>
    </citation>
    <scope>NUCLEOTIDE SEQUENCE [LARGE SCALE GENOMIC DNA]</scope>
    <source>
        <strain evidence="2 3">DSM 436</strain>
    </source>
</reference>
<evidence type="ECO:0008006" key="4">
    <source>
        <dbReference type="Google" id="ProtNLM"/>
    </source>
</evidence>
<dbReference type="AlphaFoldDB" id="A0A017TGG5"/>
<evidence type="ECO:0000313" key="2">
    <source>
        <dbReference type="EMBL" id="EYF07910.1"/>
    </source>
</evidence>
<comment type="caution">
    <text evidence="2">The sequence shown here is derived from an EMBL/GenBank/DDBJ whole genome shotgun (WGS) entry which is preliminary data.</text>
</comment>
<dbReference type="Gene3D" id="3.40.50.880">
    <property type="match status" value="1"/>
</dbReference>
<sequence length="340" mass="37351">MTQHSQHLGPSAPTSTNDIRPLRLCIVDMNNGHVNQAMRCLRGMVATFFERVRLYNPQLDCQLVEVSPRDTNNPIPRDCDLYIGTGGPGSPFDGAGDPWTFDLARFFDETVESTIKGGVDQRAMFAICHSFEMAVQHFAFAKMAPRVDRKFGIMPVYMTPAGQTHPLLAPFGDRLFAFEHRNWEAVDLDERKLASLGGSLLALESRDGISKGRAILGVDIAPGIEAVQFHPEADRAGVVNWISRPEQAAAFKATYGEVTYQAMLRTLDDPRRVARTYTLLIPGWLTRRFNLLAPHRDYVGLPPVPDVIPERFAPGGTAMSATPPRPSTPPSANLAAPSGA</sequence>
<evidence type="ECO:0000313" key="3">
    <source>
        <dbReference type="Proteomes" id="UP000019678"/>
    </source>
</evidence>
<dbReference type="InterPro" id="IPR029062">
    <property type="entry name" value="Class_I_gatase-like"/>
</dbReference>
<proteinExistence type="predicted"/>
<feature type="region of interest" description="Disordered" evidence="1">
    <location>
        <begin position="312"/>
        <end position="340"/>
    </location>
</feature>
<evidence type="ECO:0000256" key="1">
    <source>
        <dbReference type="SAM" id="MobiDB-lite"/>
    </source>
</evidence>